<gene>
    <name evidence="3" type="ORF">QBC35DRAFT_538948</name>
</gene>
<evidence type="ECO:0000256" key="1">
    <source>
        <dbReference type="SAM" id="MobiDB-lite"/>
    </source>
</evidence>
<comment type="caution">
    <text evidence="3">The sequence shown here is derived from an EMBL/GenBank/DDBJ whole genome shotgun (WGS) entry which is preliminary data.</text>
</comment>
<evidence type="ECO:0000313" key="4">
    <source>
        <dbReference type="Proteomes" id="UP001302126"/>
    </source>
</evidence>
<dbReference type="Proteomes" id="UP001302126">
    <property type="component" value="Unassembled WGS sequence"/>
</dbReference>
<feature type="compositionally biased region" description="Low complexity" evidence="1">
    <location>
        <begin position="469"/>
        <end position="485"/>
    </location>
</feature>
<keyword evidence="4" id="KW-1185">Reference proteome</keyword>
<proteinExistence type="predicted"/>
<name>A0AAN6WZ93_9PEZI</name>
<keyword evidence="2" id="KW-0472">Membrane</keyword>
<keyword evidence="2" id="KW-1133">Transmembrane helix</keyword>
<reference evidence="3" key="2">
    <citation type="submission" date="2023-05" db="EMBL/GenBank/DDBJ databases">
        <authorList>
            <consortium name="Lawrence Berkeley National Laboratory"/>
            <person name="Steindorff A."/>
            <person name="Hensen N."/>
            <person name="Bonometti L."/>
            <person name="Westerberg I."/>
            <person name="Brannstrom I.O."/>
            <person name="Guillou S."/>
            <person name="Cros-Aarteil S."/>
            <person name="Calhoun S."/>
            <person name="Haridas S."/>
            <person name="Kuo A."/>
            <person name="Mondo S."/>
            <person name="Pangilinan J."/>
            <person name="Riley R."/>
            <person name="Labutti K."/>
            <person name="Andreopoulos B."/>
            <person name="Lipzen A."/>
            <person name="Chen C."/>
            <person name="Yanf M."/>
            <person name="Daum C."/>
            <person name="Ng V."/>
            <person name="Clum A."/>
            <person name="Ohm R."/>
            <person name="Martin F."/>
            <person name="Silar P."/>
            <person name="Natvig D."/>
            <person name="Lalanne C."/>
            <person name="Gautier V."/>
            <person name="Ament-Velasquez S.L."/>
            <person name="Kruys A."/>
            <person name="Hutchinson M.I."/>
            <person name="Powell A.J."/>
            <person name="Barry K."/>
            <person name="Miller A.N."/>
            <person name="Grigoriev I.V."/>
            <person name="Debuchy R."/>
            <person name="Gladieux P."/>
            <person name="Thoren M.H."/>
            <person name="Johannesson H."/>
        </authorList>
    </citation>
    <scope>NUCLEOTIDE SEQUENCE</scope>
    <source>
        <strain evidence="3">PSN309</strain>
    </source>
</reference>
<protein>
    <submittedName>
        <fullName evidence="3">Uncharacterized protein</fullName>
    </submittedName>
</protein>
<organism evidence="3 4">
    <name type="scientific">Podospora australis</name>
    <dbReference type="NCBI Taxonomy" id="1536484"/>
    <lineage>
        <taxon>Eukaryota</taxon>
        <taxon>Fungi</taxon>
        <taxon>Dikarya</taxon>
        <taxon>Ascomycota</taxon>
        <taxon>Pezizomycotina</taxon>
        <taxon>Sordariomycetes</taxon>
        <taxon>Sordariomycetidae</taxon>
        <taxon>Sordariales</taxon>
        <taxon>Podosporaceae</taxon>
        <taxon>Podospora</taxon>
    </lineage>
</organism>
<evidence type="ECO:0000256" key="2">
    <source>
        <dbReference type="SAM" id="Phobius"/>
    </source>
</evidence>
<dbReference type="EMBL" id="MU864361">
    <property type="protein sequence ID" value="KAK4191059.1"/>
    <property type="molecule type" value="Genomic_DNA"/>
</dbReference>
<feature type="transmembrane region" description="Helical" evidence="2">
    <location>
        <begin position="412"/>
        <end position="432"/>
    </location>
</feature>
<feature type="region of interest" description="Disordered" evidence="1">
    <location>
        <begin position="441"/>
        <end position="499"/>
    </location>
</feature>
<accession>A0AAN6WZ93</accession>
<reference evidence="3" key="1">
    <citation type="journal article" date="2023" name="Mol. Phylogenet. Evol.">
        <title>Genome-scale phylogeny and comparative genomics of the fungal order Sordariales.</title>
        <authorList>
            <person name="Hensen N."/>
            <person name="Bonometti L."/>
            <person name="Westerberg I."/>
            <person name="Brannstrom I.O."/>
            <person name="Guillou S."/>
            <person name="Cros-Aarteil S."/>
            <person name="Calhoun S."/>
            <person name="Haridas S."/>
            <person name="Kuo A."/>
            <person name="Mondo S."/>
            <person name="Pangilinan J."/>
            <person name="Riley R."/>
            <person name="LaButti K."/>
            <person name="Andreopoulos B."/>
            <person name="Lipzen A."/>
            <person name="Chen C."/>
            <person name="Yan M."/>
            <person name="Daum C."/>
            <person name="Ng V."/>
            <person name="Clum A."/>
            <person name="Steindorff A."/>
            <person name="Ohm R.A."/>
            <person name="Martin F."/>
            <person name="Silar P."/>
            <person name="Natvig D.O."/>
            <person name="Lalanne C."/>
            <person name="Gautier V."/>
            <person name="Ament-Velasquez S.L."/>
            <person name="Kruys A."/>
            <person name="Hutchinson M.I."/>
            <person name="Powell A.J."/>
            <person name="Barry K."/>
            <person name="Miller A.N."/>
            <person name="Grigoriev I.V."/>
            <person name="Debuchy R."/>
            <person name="Gladieux P."/>
            <person name="Hiltunen Thoren M."/>
            <person name="Johannesson H."/>
        </authorList>
    </citation>
    <scope>NUCLEOTIDE SEQUENCE</scope>
    <source>
        <strain evidence="3">PSN309</strain>
    </source>
</reference>
<evidence type="ECO:0000313" key="3">
    <source>
        <dbReference type="EMBL" id="KAK4191059.1"/>
    </source>
</evidence>
<dbReference type="AlphaFoldDB" id="A0AAN6WZ93"/>
<keyword evidence="2" id="KW-0812">Transmembrane</keyword>
<sequence>MDWPTIPHPFLGDDSDDFNEFDYDNPLLENEDFSVTLGRDENTEVLQRGAWNPLRNAPLRTDAEWSDWIEKLQNIRATGNDKDMIAGGFELLLSSPVELDMALGPPGIVKPHLSLPISFNNWTNIVGCFHLHNAVIKAMRAEKPYSGFVVKNQDDDMLEMFTAVMTSTDKPLSLSVSSTYFPKSRLSMAVFFSCSSEQKNLIESLLEGSPETSDHPLLVPGLFAELQRHRLEQVLLEVLALSEMTMYRLEVLEGVRTTGVKREKLRLTWKRNDRIRESIIKAKRAEEEARFTKSQLLKMTKDIMEKSRAVRIRRFRKQLGRFQRRFDEINVGLDDMMAQCRLIADSLTYAQNLVGAPVYPKVTIFAMPVFDFKNHWWDWRFQMTKESNGTSSADGGKQDEKAGPQPVLSGHFWIYLGISLVLTLVTLSGYCWHIMEPFSKGSGGKETKEDEDTGAQPDDSADDHRDVADTTSTASVASYARVASSEPDGHTTAPTPETERKPGIFVMFKSWISKLRSQDRILPI</sequence>